<dbReference type="Proteomes" id="UP001412239">
    <property type="component" value="Unassembled WGS sequence"/>
</dbReference>
<proteinExistence type="inferred from homology"/>
<gene>
    <name evidence="8" type="ORF">GSTUAT00003876001</name>
</gene>
<name>A0A292PZN7_9PEZI</name>
<dbReference type="GO" id="GO:0005739">
    <property type="term" value="C:mitochondrion"/>
    <property type="evidence" value="ECO:0007669"/>
    <property type="project" value="UniProtKB-SubCell"/>
</dbReference>
<evidence type="ECO:0000313" key="8">
    <source>
        <dbReference type="EMBL" id="CUS12098.1"/>
    </source>
</evidence>
<dbReference type="Gene3D" id="1.20.5.500">
    <property type="entry name" value="Single helix bin"/>
    <property type="match status" value="1"/>
</dbReference>
<dbReference type="Pfam" id="PF04568">
    <property type="entry name" value="IATP"/>
    <property type="match status" value="1"/>
</dbReference>
<comment type="similarity">
    <text evidence="2 6">Belongs to the ATPase inhibitor family.</text>
</comment>
<evidence type="ECO:0000256" key="4">
    <source>
        <dbReference type="ARBA" id="ARBA00023054"/>
    </source>
</evidence>
<sequence>MLRTTIARTFRVNRIVTLRSYTEGATGSGITRPGGEAAGDAFTKREKANEDLYVRAQEKAKLLQLKEKLANQRKHLDELDAHMCVPRYRISKIENTKLTVAPLQRRTHPGTGWRAQLIPLSLGKQGKGF</sequence>
<reference evidence="8" key="1">
    <citation type="submission" date="2015-10" db="EMBL/GenBank/DDBJ databases">
        <authorList>
            <person name="Regsiter A."/>
            <person name="william w."/>
        </authorList>
    </citation>
    <scope>NUCLEOTIDE SEQUENCE</scope>
    <source>
        <strain evidence="8">Montdore</strain>
    </source>
</reference>
<dbReference type="InterPro" id="IPR007648">
    <property type="entry name" value="ATPase_inhibitor_mt"/>
</dbReference>
<dbReference type="AlphaFoldDB" id="A0A292PZN7"/>
<accession>A0A292PZN7</accession>
<keyword evidence="5" id="KW-0496">Mitochondrion</keyword>
<evidence type="ECO:0000313" key="9">
    <source>
        <dbReference type="Proteomes" id="UP001412239"/>
    </source>
</evidence>
<evidence type="ECO:0000256" key="7">
    <source>
        <dbReference type="SAM" id="Coils"/>
    </source>
</evidence>
<dbReference type="PANTHER" id="PTHR48417:SF1">
    <property type="entry name" value="ATP SYNTHASE F1 SUBUNIT EPSILON"/>
    <property type="match status" value="1"/>
</dbReference>
<keyword evidence="3" id="KW-0809">Transit peptide</keyword>
<comment type="function">
    <text evidence="6">Inhibits the enzyme activity of ATPase.</text>
</comment>
<evidence type="ECO:0000256" key="6">
    <source>
        <dbReference type="RuleBase" id="RU368087"/>
    </source>
</evidence>
<dbReference type="SUPFAM" id="SSF64602">
    <property type="entry name" value="F1 ATPase inhibitor, IF1, C-terminal domain"/>
    <property type="match status" value="1"/>
</dbReference>
<dbReference type="PANTHER" id="PTHR48417">
    <property type="entry name" value="ATP SYNTHASE F1 SUBUNIT EPSILON"/>
    <property type="match status" value="1"/>
</dbReference>
<evidence type="ECO:0000256" key="3">
    <source>
        <dbReference type="ARBA" id="ARBA00022946"/>
    </source>
</evidence>
<comment type="subcellular location">
    <subcellularLocation>
        <location evidence="1">Mitochondrion</location>
    </subcellularLocation>
</comment>
<dbReference type="EMBL" id="LN891006">
    <property type="protein sequence ID" value="CUS12098.1"/>
    <property type="molecule type" value="Genomic_DNA"/>
</dbReference>
<organism evidence="8 9">
    <name type="scientific">Tuber aestivum</name>
    <name type="common">summer truffle</name>
    <dbReference type="NCBI Taxonomy" id="59557"/>
    <lineage>
        <taxon>Eukaryota</taxon>
        <taxon>Fungi</taxon>
        <taxon>Dikarya</taxon>
        <taxon>Ascomycota</taxon>
        <taxon>Pezizomycotina</taxon>
        <taxon>Pezizomycetes</taxon>
        <taxon>Pezizales</taxon>
        <taxon>Tuberaceae</taxon>
        <taxon>Tuber</taxon>
    </lineage>
</organism>
<evidence type="ECO:0000256" key="2">
    <source>
        <dbReference type="ARBA" id="ARBA00010901"/>
    </source>
</evidence>
<feature type="coiled-coil region" evidence="7">
    <location>
        <begin position="55"/>
        <end position="82"/>
    </location>
</feature>
<protein>
    <recommendedName>
        <fullName evidence="6">ATPase inhibitor, mitochondrial</fullName>
    </recommendedName>
</protein>
<keyword evidence="4 7" id="KW-0175">Coiled coil</keyword>
<keyword evidence="9" id="KW-1185">Reference proteome</keyword>
<evidence type="ECO:0000256" key="5">
    <source>
        <dbReference type="ARBA" id="ARBA00023128"/>
    </source>
</evidence>
<evidence type="ECO:0000256" key="1">
    <source>
        <dbReference type="ARBA" id="ARBA00004173"/>
    </source>
</evidence>
<dbReference type="GO" id="GO:0042030">
    <property type="term" value="F:ATPase inhibitor activity"/>
    <property type="evidence" value="ECO:0007669"/>
    <property type="project" value="InterPro"/>
</dbReference>